<dbReference type="SUPFAM" id="SSF75005">
    <property type="entry name" value="Arabinanase/levansucrase/invertase"/>
    <property type="match status" value="1"/>
</dbReference>
<sequence>MKILAFGALCSSLGAAMAGNLSTSRYESFSQVENVARSERNSSMAGNPSITRYESFSQVENVARSERNSVGGTVIYLGTFDDEAECSDACLAATTGSTRCNYYTYFPSGASIESRSLSKQCFEITSPGFNPSYDETAVTGAVHWGCRDDSDCSLNGKCSESSTCQCRPAWKGERCETLNILPTPKESGYRRMDLNQATKKMANTSSWGGAILPDPKDGTLHMWASEMTEHCGIGAWAQNSRIIHAVAESADKPFERKDVVWDVFSHEPEVVPGSDGEFVMYFTAQLRGEHGDCDCCRDGEGPCDGSTGPGDCGDDGTKTAQNLGDSDPTWMSFTTDPSGNWSEPVQIFSDYQGSDTNFAPVILKNGSMVAMWRSWTASGGSRMFLSTGSDWKDPSTYIRHTTELFPDLGAAGTEDQFIYLDNNGNYHAIFHHMYGTGTKDQWWLDATGGHAFSVNGWDWTYTGVTYGDPLARYDTDIGQGASVDFDDGTTYKFTRLERPHLLFYNVGELKGDPTHIINSAQYGRGTDPGTGANNDDECYTLVRPINVE</sequence>
<dbReference type="PROSITE" id="PS50026">
    <property type="entry name" value="EGF_3"/>
    <property type="match status" value="1"/>
</dbReference>
<keyword evidence="1" id="KW-0245">EGF-like domain</keyword>
<comment type="caution">
    <text evidence="4">The sequence shown here is derived from an EMBL/GenBank/DDBJ whole genome shotgun (WGS) entry which is preliminary data.</text>
</comment>
<feature type="disulfide bond" evidence="1">
    <location>
        <begin position="166"/>
        <end position="175"/>
    </location>
</feature>
<dbReference type="InterPro" id="IPR000742">
    <property type="entry name" value="EGF"/>
</dbReference>
<comment type="caution">
    <text evidence="1">Lacks conserved residue(s) required for the propagation of feature annotation.</text>
</comment>
<evidence type="ECO:0000313" key="5">
    <source>
        <dbReference type="Proteomes" id="UP001165085"/>
    </source>
</evidence>
<feature type="signal peptide" evidence="2">
    <location>
        <begin position="1"/>
        <end position="18"/>
    </location>
</feature>
<feature type="domain" description="EGF-like" evidence="3">
    <location>
        <begin position="142"/>
        <end position="176"/>
    </location>
</feature>
<accession>A0A9W7EBC8</accession>
<keyword evidence="1" id="KW-1015">Disulfide bond</keyword>
<evidence type="ECO:0000256" key="2">
    <source>
        <dbReference type="SAM" id="SignalP"/>
    </source>
</evidence>
<dbReference type="AlphaFoldDB" id="A0A9W7EBC8"/>
<reference evidence="5" key="1">
    <citation type="journal article" date="2023" name="Commun. Biol.">
        <title>Genome analysis of Parmales, the sister group of diatoms, reveals the evolutionary specialization of diatoms from phago-mixotrophs to photoautotrophs.</title>
        <authorList>
            <person name="Ban H."/>
            <person name="Sato S."/>
            <person name="Yoshikawa S."/>
            <person name="Yamada K."/>
            <person name="Nakamura Y."/>
            <person name="Ichinomiya M."/>
            <person name="Sato N."/>
            <person name="Blanc-Mathieu R."/>
            <person name="Endo H."/>
            <person name="Kuwata A."/>
            <person name="Ogata H."/>
        </authorList>
    </citation>
    <scope>NUCLEOTIDE SEQUENCE [LARGE SCALE GENOMIC DNA]</scope>
    <source>
        <strain evidence="5">NIES 3701</strain>
    </source>
</reference>
<name>A0A9W7EBC8_9STRA</name>
<proteinExistence type="predicted"/>
<dbReference type="Proteomes" id="UP001165085">
    <property type="component" value="Unassembled WGS sequence"/>
</dbReference>
<keyword evidence="5" id="KW-1185">Reference proteome</keyword>
<dbReference type="PROSITE" id="PS00022">
    <property type="entry name" value="EGF_1"/>
    <property type="match status" value="1"/>
</dbReference>
<evidence type="ECO:0000256" key="1">
    <source>
        <dbReference type="PROSITE-ProRule" id="PRU00076"/>
    </source>
</evidence>
<dbReference type="Gene3D" id="2.10.25.10">
    <property type="entry name" value="Laminin"/>
    <property type="match status" value="1"/>
</dbReference>
<keyword evidence="2" id="KW-0732">Signal</keyword>
<evidence type="ECO:0000313" key="4">
    <source>
        <dbReference type="EMBL" id="GMH69928.1"/>
    </source>
</evidence>
<dbReference type="InterPro" id="IPR023296">
    <property type="entry name" value="Glyco_hydro_beta-prop_sf"/>
</dbReference>
<organism evidence="4 5">
    <name type="scientific">Triparma strigata</name>
    <dbReference type="NCBI Taxonomy" id="1606541"/>
    <lineage>
        <taxon>Eukaryota</taxon>
        <taxon>Sar</taxon>
        <taxon>Stramenopiles</taxon>
        <taxon>Ochrophyta</taxon>
        <taxon>Bolidophyceae</taxon>
        <taxon>Parmales</taxon>
        <taxon>Triparmaceae</taxon>
        <taxon>Triparma</taxon>
    </lineage>
</organism>
<dbReference type="EMBL" id="BRXY01000136">
    <property type="protein sequence ID" value="GMH69928.1"/>
    <property type="molecule type" value="Genomic_DNA"/>
</dbReference>
<dbReference type="OrthoDB" id="6130531at2759"/>
<gene>
    <name evidence="4" type="ORF">TrST_g14129</name>
</gene>
<feature type="chain" id="PRO_5040935042" description="EGF-like domain-containing protein" evidence="2">
    <location>
        <begin position="19"/>
        <end position="548"/>
    </location>
</feature>
<dbReference type="CDD" id="cd00054">
    <property type="entry name" value="EGF_CA"/>
    <property type="match status" value="1"/>
</dbReference>
<protein>
    <recommendedName>
        <fullName evidence="3">EGF-like domain-containing protein</fullName>
    </recommendedName>
</protein>
<evidence type="ECO:0000259" key="3">
    <source>
        <dbReference type="PROSITE" id="PS50026"/>
    </source>
</evidence>